<protein>
    <recommendedName>
        <fullName evidence="5">MYND-type domain-containing protein</fullName>
    </recommendedName>
</protein>
<keyword evidence="3" id="KW-0862">Zinc</keyword>
<keyword evidence="1" id="KW-0479">Metal-binding</keyword>
<evidence type="ECO:0000313" key="6">
    <source>
        <dbReference type="EMBL" id="EUN32304.1"/>
    </source>
</evidence>
<evidence type="ECO:0000313" key="7">
    <source>
        <dbReference type="Proteomes" id="UP000054337"/>
    </source>
</evidence>
<gene>
    <name evidence="6" type="ORF">COCVIDRAFT_33154</name>
</gene>
<dbReference type="RefSeq" id="XP_014561923.1">
    <property type="nucleotide sequence ID" value="XM_014706437.1"/>
</dbReference>
<dbReference type="EMBL" id="KI968694">
    <property type="protein sequence ID" value="EUN32304.1"/>
    <property type="molecule type" value="Genomic_DNA"/>
</dbReference>
<dbReference type="InterPro" id="IPR002893">
    <property type="entry name" value="Znf_MYND"/>
</dbReference>
<feature type="domain" description="MYND-type" evidence="5">
    <location>
        <begin position="9"/>
        <end position="49"/>
    </location>
</feature>
<sequence>MAPAPQKICVVCGDPATSKCPDCKSDTYSRYYCGKTCQETDWPAHKKRCRDFRNRRLEKKLERITDILQQVYYIFRKNTWDVPVAAIMVRGDCVEIHPSLSQEPSFFSKFPDHLPMSEQKRNTILSAFSCNDPLAYFKDMISASLEGMDVKVEECKATLGKITQKVVFRTSGEQPVDCSAFAHEILRITVPGKRWIIDITGAQFGIHKTLWAWDDYKNEHHAKIGMIYKFGTNEILVKALSNVEAMILKNDDEYEATKLSFLSSMDVAVRSFVAANRFETEIRKALEYELSNPGMSDKMISTVADVFTLSLFIGSRGRNSR</sequence>
<evidence type="ECO:0000256" key="3">
    <source>
        <dbReference type="ARBA" id="ARBA00022833"/>
    </source>
</evidence>
<reference evidence="6 7" key="1">
    <citation type="journal article" date="2013" name="PLoS Genet.">
        <title>Comparative genome structure, secondary metabolite, and effector coding capacity across Cochliobolus pathogens.</title>
        <authorList>
            <person name="Condon B.J."/>
            <person name="Leng Y."/>
            <person name="Wu D."/>
            <person name="Bushley K.E."/>
            <person name="Ohm R.A."/>
            <person name="Otillar R."/>
            <person name="Martin J."/>
            <person name="Schackwitz W."/>
            <person name="Grimwood J."/>
            <person name="MohdZainudin N."/>
            <person name="Xue C."/>
            <person name="Wang R."/>
            <person name="Manning V.A."/>
            <person name="Dhillon B."/>
            <person name="Tu Z.J."/>
            <person name="Steffenson B.J."/>
            <person name="Salamov A."/>
            <person name="Sun H."/>
            <person name="Lowry S."/>
            <person name="LaButti K."/>
            <person name="Han J."/>
            <person name="Copeland A."/>
            <person name="Lindquist E."/>
            <person name="Barry K."/>
            <person name="Schmutz J."/>
            <person name="Baker S.E."/>
            <person name="Ciuffetti L.M."/>
            <person name="Grigoriev I.V."/>
            <person name="Zhong S."/>
            <person name="Turgeon B.G."/>
        </authorList>
    </citation>
    <scope>NUCLEOTIDE SEQUENCE [LARGE SCALE GENOMIC DNA]</scope>
    <source>
        <strain evidence="6 7">FI3</strain>
    </source>
</reference>
<dbReference type="SUPFAM" id="SSF144232">
    <property type="entry name" value="HIT/MYND zinc finger-like"/>
    <property type="match status" value="1"/>
</dbReference>
<dbReference type="AlphaFoldDB" id="W7EZF1"/>
<keyword evidence="2 4" id="KW-0863">Zinc-finger</keyword>
<dbReference type="GO" id="GO:0008270">
    <property type="term" value="F:zinc ion binding"/>
    <property type="evidence" value="ECO:0007669"/>
    <property type="project" value="UniProtKB-KW"/>
</dbReference>
<name>W7EZF1_BIPV3</name>
<keyword evidence="7" id="KW-1185">Reference proteome</keyword>
<dbReference type="Gene3D" id="6.10.140.2220">
    <property type="match status" value="1"/>
</dbReference>
<dbReference type="Pfam" id="PF01753">
    <property type="entry name" value="zf-MYND"/>
    <property type="match status" value="1"/>
</dbReference>
<organism evidence="6 7">
    <name type="scientific">Bipolaris victoriae (strain FI3)</name>
    <name type="common">Victoria blight of oats agent</name>
    <name type="synonym">Cochliobolus victoriae</name>
    <dbReference type="NCBI Taxonomy" id="930091"/>
    <lineage>
        <taxon>Eukaryota</taxon>
        <taxon>Fungi</taxon>
        <taxon>Dikarya</taxon>
        <taxon>Ascomycota</taxon>
        <taxon>Pezizomycotina</taxon>
        <taxon>Dothideomycetes</taxon>
        <taxon>Pleosporomycetidae</taxon>
        <taxon>Pleosporales</taxon>
        <taxon>Pleosporineae</taxon>
        <taxon>Pleosporaceae</taxon>
        <taxon>Bipolaris</taxon>
    </lineage>
</organism>
<dbReference type="HOGENOM" id="CLU_069197_0_0_1"/>
<proteinExistence type="predicted"/>
<evidence type="ECO:0000256" key="1">
    <source>
        <dbReference type="ARBA" id="ARBA00022723"/>
    </source>
</evidence>
<dbReference type="PROSITE" id="PS50865">
    <property type="entry name" value="ZF_MYND_2"/>
    <property type="match status" value="1"/>
</dbReference>
<dbReference type="OrthoDB" id="432970at2759"/>
<dbReference type="GeneID" id="26255159"/>
<dbReference type="Proteomes" id="UP000054337">
    <property type="component" value="Unassembled WGS sequence"/>
</dbReference>
<evidence type="ECO:0000256" key="2">
    <source>
        <dbReference type="ARBA" id="ARBA00022771"/>
    </source>
</evidence>
<accession>W7EZF1</accession>
<evidence type="ECO:0000259" key="5">
    <source>
        <dbReference type="PROSITE" id="PS50865"/>
    </source>
</evidence>
<evidence type="ECO:0000256" key="4">
    <source>
        <dbReference type="PROSITE-ProRule" id="PRU00134"/>
    </source>
</evidence>